<comment type="subcellular location">
    <subcellularLocation>
        <location evidence="1">Cell membrane</location>
        <topology evidence="1">Multi-pass membrane protein</topology>
    </subcellularLocation>
</comment>
<protein>
    <submittedName>
        <fullName evidence="14">Thiosulfate reductase cytochrome b subunit</fullName>
    </submittedName>
</protein>
<feature type="transmembrane region" description="Helical" evidence="12">
    <location>
        <begin position="161"/>
        <end position="182"/>
    </location>
</feature>
<dbReference type="PANTHER" id="PTHR30485">
    <property type="entry name" value="NI/FE-HYDROGENASE 1 B-TYPE CYTOCHROME SUBUNIT"/>
    <property type="match status" value="1"/>
</dbReference>
<organism evidence="14 15">
    <name type="scientific">Reinekea marinisedimentorum</name>
    <dbReference type="NCBI Taxonomy" id="230495"/>
    <lineage>
        <taxon>Bacteria</taxon>
        <taxon>Pseudomonadati</taxon>
        <taxon>Pseudomonadota</taxon>
        <taxon>Gammaproteobacteria</taxon>
        <taxon>Oceanospirillales</taxon>
        <taxon>Saccharospirillaceae</taxon>
        <taxon>Reinekea</taxon>
    </lineage>
</organism>
<dbReference type="Proteomes" id="UP000295793">
    <property type="component" value="Unassembled WGS sequence"/>
</dbReference>
<keyword evidence="6 12" id="KW-0812">Transmembrane</keyword>
<keyword evidence="10" id="KW-0408">Iron</keyword>
<name>A0A4R3I8F2_9GAMM</name>
<sequence length="209" mass="23925">MSEAKRIYLFKRFERIWHWSQAVLIILMMLTGFEIHGLYSLFGFAKAVDIHSTSAWILMVLWVLSIFWHFTTGEFRHYLPSMKGVIPQVQYYLVGIFSGAEKPFHATEQAKHNPLQRLAYLGVSAFLLPLVWISGLGYLFYNELADSWLQSLGLGLSEIALIHTVAAFLVLIFLVAHLYLITTGKTVGQHTRSMITGWEEVSEEESIKN</sequence>
<dbReference type="GO" id="GO:0005506">
    <property type="term" value="F:iron ion binding"/>
    <property type="evidence" value="ECO:0007669"/>
    <property type="project" value="InterPro"/>
</dbReference>
<evidence type="ECO:0000256" key="1">
    <source>
        <dbReference type="ARBA" id="ARBA00004651"/>
    </source>
</evidence>
<evidence type="ECO:0000256" key="9">
    <source>
        <dbReference type="ARBA" id="ARBA00022989"/>
    </source>
</evidence>
<evidence type="ECO:0000259" key="13">
    <source>
        <dbReference type="Pfam" id="PF01292"/>
    </source>
</evidence>
<dbReference type="PANTHER" id="PTHR30485:SF1">
    <property type="entry name" value="CYTOCHROME YDHU-RELATED"/>
    <property type="match status" value="1"/>
</dbReference>
<dbReference type="GO" id="GO:0022904">
    <property type="term" value="P:respiratory electron transport chain"/>
    <property type="evidence" value="ECO:0007669"/>
    <property type="project" value="InterPro"/>
</dbReference>
<comment type="caution">
    <text evidence="14">The sequence shown here is derived from an EMBL/GenBank/DDBJ whole genome shotgun (WGS) entry which is preliminary data.</text>
</comment>
<gene>
    <name evidence="14" type="ORF">BCF53_10527</name>
</gene>
<evidence type="ECO:0000256" key="7">
    <source>
        <dbReference type="ARBA" id="ARBA00022723"/>
    </source>
</evidence>
<keyword evidence="4" id="KW-1003">Cell membrane</keyword>
<evidence type="ECO:0000256" key="6">
    <source>
        <dbReference type="ARBA" id="ARBA00022692"/>
    </source>
</evidence>
<dbReference type="Gene3D" id="1.20.950.20">
    <property type="entry name" value="Transmembrane di-heme cytochromes, Chain C"/>
    <property type="match status" value="1"/>
</dbReference>
<evidence type="ECO:0000256" key="3">
    <source>
        <dbReference type="ARBA" id="ARBA00022448"/>
    </source>
</evidence>
<evidence type="ECO:0000313" key="15">
    <source>
        <dbReference type="Proteomes" id="UP000295793"/>
    </source>
</evidence>
<dbReference type="SUPFAM" id="SSF81342">
    <property type="entry name" value="Transmembrane di-heme cytochromes"/>
    <property type="match status" value="1"/>
</dbReference>
<evidence type="ECO:0000256" key="12">
    <source>
        <dbReference type="SAM" id="Phobius"/>
    </source>
</evidence>
<comment type="similarity">
    <text evidence="2">Belongs to the HupC/HyaC/HydC family.</text>
</comment>
<evidence type="ECO:0000256" key="4">
    <source>
        <dbReference type="ARBA" id="ARBA00022475"/>
    </source>
</evidence>
<evidence type="ECO:0000256" key="5">
    <source>
        <dbReference type="ARBA" id="ARBA00022617"/>
    </source>
</evidence>
<evidence type="ECO:0000256" key="2">
    <source>
        <dbReference type="ARBA" id="ARBA00008622"/>
    </source>
</evidence>
<evidence type="ECO:0000256" key="10">
    <source>
        <dbReference type="ARBA" id="ARBA00023004"/>
    </source>
</evidence>
<dbReference type="RefSeq" id="WP_243645792.1">
    <property type="nucleotide sequence ID" value="NZ_SLZR01000005.1"/>
</dbReference>
<dbReference type="InterPro" id="IPR011577">
    <property type="entry name" value="Cyt_b561_bac/Ni-Hgenase"/>
</dbReference>
<keyword evidence="11 12" id="KW-0472">Membrane</keyword>
<keyword evidence="8" id="KW-0249">Electron transport</keyword>
<feature type="domain" description="Cytochrome b561 bacterial/Ni-hydrogenase" evidence="13">
    <location>
        <begin position="10"/>
        <end position="197"/>
    </location>
</feature>
<dbReference type="GO" id="GO:0005886">
    <property type="term" value="C:plasma membrane"/>
    <property type="evidence" value="ECO:0007669"/>
    <property type="project" value="UniProtKB-SubCell"/>
</dbReference>
<dbReference type="InterPro" id="IPR000516">
    <property type="entry name" value="Ni-dep_Hydgase_cyt-B"/>
</dbReference>
<dbReference type="Pfam" id="PF01292">
    <property type="entry name" value="Ni_hydr_CYTB"/>
    <property type="match status" value="1"/>
</dbReference>
<reference evidence="14 15" key="1">
    <citation type="submission" date="2019-03" db="EMBL/GenBank/DDBJ databases">
        <title>Genomic Encyclopedia of Archaeal and Bacterial Type Strains, Phase II (KMG-II): from individual species to whole genera.</title>
        <authorList>
            <person name="Goeker M."/>
        </authorList>
    </citation>
    <scope>NUCLEOTIDE SEQUENCE [LARGE SCALE GENOMIC DNA]</scope>
    <source>
        <strain evidence="14 15">DSM 15388</strain>
    </source>
</reference>
<keyword evidence="15" id="KW-1185">Reference proteome</keyword>
<feature type="transmembrane region" description="Helical" evidence="12">
    <location>
        <begin position="54"/>
        <end position="73"/>
    </location>
</feature>
<accession>A0A4R3I8F2</accession>
<keyword evidence="3" id="KW-0813">Transport</keyword>
<dbReference type="GO" id="GO:0020037">
    <property type="term" value="F:heme binding"/>
    <property type="evidence" value="ECO:0007669"/>
    <property type="project" value="TreeGrafter"/>
</dbReference>
<dbReference type="AlphaFoldDB" id="A0A4R3I8F2"/>
<proteinExistence type="inferred from homology"/>
<keyword evidence="5" id="KW-0349">Heme</keyword>
<dbReference type="InterPro" id="IPR016174">
    <property type="entry name" value="Di-haem_cyt_TM"/>
</dbReference>
<evidence type="ECO:0000313" key="14">
    <source>
        <dbReference type="EMBL" id="TCS41601.1"/>
    </source>
</evidence>
<feature type="transmembrane region" description="Helical" evidence="12">
    <location>
        <begin position="21"/>
        <end position="42"/>
    </location>
</feature>
<keyword evidence="7" id="KW-0479">Metal-binding</keyword>
<dbReference type="InterPro" id="IPR051542">
    <property type="entry name" value="Hydrogenase_cytochrome"/>
</dbReference>
<feature type="transmembrane region" description="Helical" evidence="12">
    <location>
        <begin position="118"/>
        <end position="141"/>
    </location>
</feature>
<dbReference type="PRINTS" id="PR00161">
    <property type="entry name" value="NIHGNASECYTB"/>
</dbReference>
<evidence type="ECO:0000256" key="8">
    <source>
        <dbReference type="ARBA" id="ARBA00022982"/>
    </source>
</evidence>
<dbReference type="EMBL" id="SLZR01000005">
    <property type="protein sequence ID" value="TCS41601.1"/>
    <property type="molecule type" value="Genomic_DNA"/>
</dbReference>
<keyword evidence="9 12" id="KW-1133">Transmembrane helix</keyword>
<dbReference type="GO" id="GO:0009055">
    <property type="term" value="F:electron transfer activity"/>
    <property type="evidence" value="ECO:0007669"/>
    <property type="project" value="InterPro"/>
</dbReference>
<evidence type="ECO:0000256" key="11">
    <source>
        <dbReference type="ARBA" id="ARBA00023136"/>
    </source>
</evidence>